<reference evidence="3 4" key="1">
    <citation type="submission" date="2015-10" db="EMBL/GenBank/DDBJ databases">
        <title>Genome analyses suggest a sexual origin of heterokaryosis in a supposedly ancient asexual fungus.</title>
        <authorList>
            <person name="Ropars J."/>
            <person name="Sedzielewska K."/>
            <person name="Noel J."/>
            <person name="Charron P."/>
            <person name="Farinelli L."/>
            <person name="Marton T."/>
            <person name="Kruger M."/>
            <person name="Pelin A."/>
            <person name="Brachmann A."/>
            <person name="Corradi N."/>
        </authorList>
    </citation>
    <scope>NUCLEOTIDE SEQUENCE [LARGE SCALE GENOMIC DNA]</scope>
    <source>
        <strain evidence="3 4">A4</strain>
    </source>
</reference>
<proteinExistence type="predicted"/>
<dbReference type="AlphaFoldDB" id="A0A2I1GVE8"/>
<evidence type="ECO:0000313" key="3">
    <source>
        <dbReference type="EMBL" id="PKY50565.1"/>
    </source>
</evidence>
<feature type="region of interest" description="Disordered" evidence="1">
    <location>
        <begin position="46"/>
        <end position="68"/>
    </location>
</feature>
<keyword evidence="2" id="KW-0812">Transmembrane</keyword>
<organism evidence="3 4">
    <name type="scientific">Rhizophagus irregularis</name>
    <dbReference type="NCBI Taxonomy" id="588596"/>
    <lineage>
        <taxon>Eukaryota</taxon>
        <taxon>Fungi</taxon>
        <taxon>Fungi incertae sedis</taxon>
        <taxon>Mucoromycota</taxon>
        <taxon>Glomeromycotina</taxon>
        <taxon>Glomeromycetes</taxon>
        <taxon>Glomerales</taxon>
        <taxon>Glomeraceae</taxon>
        <taxon>Rhizophagus</taxon>
    </lineage>
</organism>
<keyword evidence="2" id="KW-1133">Transmembrane helix</keyword>
<sequence>MNVCDQRNTFYINIITIFHSYYILLYLPIRKNFGQCIGKVLCNVKEPDEESEPEESEESKGISNKLKY</sequence>
<dbReference type="EMBL" id="LLXI01000890">
    <property type="protein sequence ID" value="PKY50565.1"/>
    <property type="molecule type" value="Genomic_DNA"/>
</dbReference>
<dbReference type="Proteomes" id="UP000234323">
    <property type="component" value="Unassembled WGS sequence"/>
</dbReference>
<keyword evidence="4" id="KW-1185">Reference proteome</keyword>
<keyword evidence="2" id="KW-0472">Membrane</keyword>
<feature type="transmembrane region" description="Helical" evidence="2">
    <location>
        <begin position="12"/>
        <end position="29"/>
    </location>
</feature>
<gene>
    <name evidence="3" type="ORF">RhiirA4_467107</name>
</gene>
<accession>A0A2I1GVE8</accession>
<protein>
    <submittedName>
        <fullName evidence="3">Uncharacterized protein</fullName>
    </submittedName>
</protein>
<feature type="compositionally biased region" description="Acidic residues" evidence="1">
    <location>
        <begin position="47"/>
        <end position="57"/>
    </location>
</feature>
<evidence type="ECO:0000313" key="4">
    <source>
        <dbReference type="Proteomes" id="UP000234323"/>
    </source>
</evidence>
<evidence type="ECO:0000256" key="1">
    <source>
        <dbReference type="SAM" id="MobiDB-lite"/>
    </source>
</evidence>
<name>A0A2I1GVE8_9GLOM</name>
<evidence type="ECO:0000256" key="2">
    <source>
        <dbReference type="SAM" id="Phobius"/>
    </source>
</evidence>
<comment type="caution">
    <text evidence="3">The sequence shown here is derived from an EMBL/GenBank/DDBJ whole genome shotgun (WGS) entry which is preliminary data.</text>
</comment>